<evidence type="ECO:0000256" key="1">
    <source>
        <dbReference type="ARBA" id="ARBA00022679"/>
    </source>
</evidence>
<dbReference type="Pfam" id="PF00583">
    <property type="entry name" value="Acetyltransf_1"/>
    <property type="match status" value="1"/>
</dbReference>
<protein>
    <recommendedName>
        <fullName evidence="4">N-acetyltransferase domain-containing protein</fullName>
    </recommendedName>
</protein>
<accession>A0A917B8E6</accession>
<gene>
    <name evidence="5" type="ORF">GCM10011519_00860</name>
</gene>
<evidence type="ECO:0000259" key="4">
    <source>
        <dbReference type="PROSITE" id="PS51186"/>
    </source>
</evidence>
<dbReference type="AlphaFoldDB" id="A0A917B8E6"/>
<dbReference type="InterPro" id="IPR000182">
    <property type="entry name" value="GNAT_dom"/>
</dbReference>
<feature type="compositionally biased region" description="Basic and acidic residues" evidence="3">
    <location>
        <begin position="163"/>
        <end position="176"/>
    </location>
</feature>
<keyword evidence="1" id="KW-0808">Transferase</keyword>
<dbReference type="InterPro" id="IPR050832">
    <property type="entry name" value="Bact_Acetyltransf"/>
</dbReference>
<organism evidence="5 6">
    <name type="scientific">Marmoricola endophyticus</name>
    <dbReference type="NCBI Taxonomy" id="2040280"/>
    <lineage>
        <taxon>Bacteria</taxon>
        <taxon>Bacillati</taxon>
        <taxon>Actinomycetota</taxon>
        <taxon>Actinomycetes</taxon>
        <taxon>Propionibacteriales</taxon>
        <taxon>Nocardioidaceae</taxon>
        <taxon>Marmoricola</taxon>
    </lineage>
</organism>
<feature type="domain" description="N-acetyltransferase" evidence="4">
    <location>
        <begin position="4"/>
        <end position="171"/>
    </location>
</feature>
<reference evidence="5" key="1">
    <citation type="journal article" date="2014" name="Int. J. Syst. Evol. Microbiol.">
        <title>Complete genome sequence of Corynebacterium casei LMG S-19264T (=DSM 44701T), isolated from a smear-ripened cheese.</title>
        <authorList>
            <consortium name="US DOE Joint Genome Institute (JGI-PGF)"/>
            <person name="Walter F."/>
            <person name="Albersmeier A."/>
            <person name="Kalinowski J."/>
            <person name="Ruckert C."/>
        </authorList>
    </citation>
    <scope>NUCLEOTIDE SEQUENCE</scope>
    <source>
        <strain evidence="5">CGMCC 1.16067</strain>
    </source>
</reference>
<dbReference type="InterPro" id="IPR016181">
    <property type="entry name" value="Acyl_CoA_acyltransferase"/>
</dbReference>
<proteinExistence type="predicted"/>
<feature type="region of interest" description="Disordered" evidence="3">
    <location>
        <begin position="155"/>
        <end position="176"/>
    </location>
</feature>
<evidence type="ECO:0000313" key="6">
    <source>
        <dbReference type="Proteomes" id="UP000649179"/>
    </source>
</evidence>
<dbReference type="EMBL" id="BMKQ01000001">
    <property type="protein sequence ID" value="GGF31304.1"/>
    <property type="molecule type" value="Genomic_DNA"/>
</dbReference>
<keyword evidence="2" id="KW-0012">Acyltransferase</keyword>
<comment type="caution">
    <text evidence="5">The sequence shown here is derived from an EMBL/GenBank/DDBJ whole genome shotgun (WGS) entry which is preliminary data.</text>
</comment>
<dbReference type="SUPFAM" id="SSF55729">
    <property type="entry name" value="Acyl-CoA N-acyltransferases (Nat)"/>
    <property type="match status" value="1"/>
</dbReference>
<dbReference type="RefSeq" id="WP_229660466.1">
    <property type="nucleotide sequence ID" value="NZ_BMKQ01000001.1"/>
</dbReference>
<name>A0A917B8E6_9ACTN</name>
<dbReference type="Gene3D" id="3.40.630.30">
    <property type="match status" value="1"/>
</dbReference>
<sequence length="294" mass="31869">MAEARVRPMTPEDVPLAAALSSESYLAVDRRMQPRALPEPTGRSTGRTAWWETRTRHLLATDPGGSWVAEVDGEPVGFAVSFRRELTWVLASYAVRGDHQGLGIGRALLAVAQDYGKGCLRGLLTSSADPRAVRRYRASGFDLHPQVSLTGVVDRSAIPPGRHVREGDPGDRDLLDSLDRRTRGAAHGPDHELLLGHHRLLVSDRAAGSGYCYVEAGAPVLLAATDRRTAARLMWEALASAPVDSPVSVRHVTAANQWALDVGLAARLDPWTSGYLAVRRLRPPAPYLHHGSLL</sequence>
<evidence type="ECO:0000256" key="2">
    <source>
        <dbReference type="ARBA" id="ARBA00023315"/>
    </source>
</evidence>
<dbReference type="GO" id="GO:0016747">
    <property type="term" value="F:acyltransferase activity, transferring groups other than amino-acyl groups"/>
    <property type="evidence" value="ECO:0007669"/>
    <property type="project" value="InterPro"/>
</dbReference>
<dbReference type="Proteomes" id="UP000649179">
    <property type="component" value="Unassembled WGS sequence"/>
</dbReference>
<dbReference type="CDD" id="cd04301">
    <property type="entry name" value="NAT_SF"/>
    <property type="match status" value="1"/>
</dbReference>
<evidence type="ECO:0000313" key="5">
    <source>
        <dbReference type="EMBL" id="GGF31304.1"/>
    </source>
</evidence>
<dbReference type="PANTHER" id="PTHR43877">
    <property type="entry name" value="AMINOALKYLPHOSPHONATE N-ACETYLTRANSFERASE-RELATED-RELATED"/>
    <property type="match status" value="1"/>
</dbReference>
<reference evidence="5" key="2">
    <citation type="submission" date="2020-09" db="EMBL/GenBank/DDBJ databases">
        <authorList>
            <person name="Sun Q."/>
            <person name="Zhou Y."/>
        </authorList>
    </citation>
    <scope>NUCLEOTIDE SEQUENCE</scope>
    <source>
        <strain evidence="5">CGMCC 1.16067</strain>
    </source>
</reference>
<evidence type="ECO:0000256" key="3">
    <source>
        <dbReference type="SAM" id="MobiDB-lite"/>
    </source>
</evidence>
<keyword evidence="6" id="KW-1185">Reference proteome</keyword>
<dbReference type="PROSITE" id="PS51186">
    <property type="entry name" value="GNAT"/>
    <property type="match status" value="1"/>
</dbReference>